<dbReference type="Gene3D" id="2.30.29.30">
    <property type="entry name" value="Pleckstrin-homology domain (PH domain)/Phosphotyrosine-binding domain (PTB)"/>
    <property type="match status" value="1"/>
</dbReference>
<dbReference type="InterPro" id="IPR011993">
    <property type="entry name" value="PH-like_dom_sf"/>
</dbReference>
<evidence type="ECO:0000259" key="1">
    <source>
        <dbReference type="SMART" id="SM00462"/>
    </source>
</evidence>
<dbReference type="Proteomes" id="UP000663842">
    <property type="component" value="Unassembled WGS sequence"/>
</dbReference>
<comment type="caution">
    <text evidence="2">The sequence shown here is derived from an EMBL/GenBank/DDBJ whole genome shotgun (WGS) entry which is preliminary data.</text>
</comment>
<dbReference type="SMART" id="SM00462">
    <property type="entry name" value="PTB"/>
    <property type="match status" value="1"/>
</dbReference>
<feature type="domain" description="PID" evidence="1">
    <location>
        <begin position="93"/>
        <end position="247"/>
    </location>
</feature>
<reference evidence="2" key="1">
    <citation type="submission" date="2021-02" db="EMBL/GenBank/DDBJ databases">
        <authorList>
            <person name="Nowell W R."/>
        </authorList>
    </citation>
    <scope>NUCLEOTIDE SEQUENCE</scope>
</reference>
<gene>
    <name evidence="2" type="ORF">UXM345_LOCUS14007</name>
</gene>
<dbReference type="Pfam" id="PF12473">
    <property type="entry name" value="DUF3694"/>
    <property type="match status" value="1"/>
</dbReference>
<organism evidence="2 3">
    <name type="scientific">Rotaria magnacalcarata</name>
    <dbReference type="NCBI Taxonomy" id="392030"/>
    <lineage>
        <taxon>Eukaryota</taxon>
        <taxon>Metazoa</taxon>
        <taxon>Spiralia</taxon>
        <taxon>Gnathifera</taxon>
        <taxon>Rotifera</taxon>
        <taxon>Eurotatoria</taxon>
        <taxon>Bdelloidea</taxon>
        <taxon>Philodinida</taxon>
        <taxon>Philodinidae</taxon>
        <taxon>Rotaria</taxon>
    </lineage>
</organism>
<dbReference type="CDD" id="cd01211">
    <property type="entry name" value="PTB_Rab6GAP"/>
    <property type="match status" value="1"/>
</dbReference>
<sequence length="447" mass="50042">MDDSTSLSSLNSIDFILIGKEHPHLKIAAGGGSADLENNMAEILNESPVQTAPNDSNFIPESILISNNGENLAKTPVKDDIGLTKMHRPDLTNSILFHRVTYLGSASVNAPRSEDELNRNMAILNEQSKMPIEVTLCVPDNSNGVVRLLDPQTELEITSYRVSQILFCARGPANTSLVHCWAFTTSRITTLTNVQSQQNGNNSETGQTQHELLYQCQVFRCENQETIYKILISFANAFQRTTPSSISQTSVKVNQQFALISRRTTSLIGQAIQATVAQLQPQSSNTSQSSSSLNNQQQILQKPTDGPIKFRSYFDIKEETIDSKGNISFTSVPRPEKNVFRLRKDVRKNVTVALQQIRGFPLNIERCFGMLLAQGRNVRACDMQLLDLESMGKSEDNRYYMVHGNWDPSARGFKELIHLNEETPKGIVKMLSIFRLVYVVPKLNFNR</sequence>
<accession>A0A819LKI6</accession>
<dbReference type="InterPro" id="IPR022164">
    <property type="entry name" value="Kinesin-like"/>
</dbReference>
<dbReference type="AlphaFoldDB" id="A0A819LKI6"/>
<dbReference type="InterPro" id="IPR006020">
    <property type="entry name" value="PTB/PI_dom"/>
</dbReference>
<name>A0A819LKI6_9BILA</name>
<dbReference type="EMBL" id="CAJOBF010001555">
    <property type="protein sequence ID" value="CAF3962541.1"/>
    <property type="molecule type" value="Genomic_DNA"/>
</dbReference>
<protein>
    <recommendedName>
        <fullName evidence="1">PID domain-containing protein</fullName>
    </recommendedName>
</protein>
<dbReference type="SUPFAM" id="SSF50729">
    <property type="entry name" value="PH domain-like"/>
    <property type="match status" value="1"/>
</dbReference>
<proteinExistence type="predicted"/>
<evidence type="ECO:0000313" key="3">
    <source>
        <dbReference type="Proteomes" id="UP000663842"/>
    </source>
</evidence>
<evidence type="ECO:0000313" key="2">
    <source>
        <dbReference type="EMBL" id="CAF3962541.1"/>
    </source>
</evidence>